<comment type="caution">
    <text evidence="10">The sequence shown here is derived from an EMBL/GenBank/DDBJ whole genome shotgun (WGS) entry which is preliminary data.</text>
</comment>
<keyword evidence="2" id="KW-0479">Metal-binding</keyword>
<dbReference type="InterPro" id="IPR001915">
    <property type="entry name" value="Peptidase_M48"/>
</dbReference>
<evidence type="ECO:0000313" key="11">
    <source>
        <dbReference type="Proteomes" id="UP000269157"/>
    </source>
</evidence>
<name>A0A497X6J8_9RHOB</name>
<feature type="region of interest" description="Disordered" evidence="7">
    <location>
        <begin position="22"/>
        <end position="44"/>
    </location>
</feature>
<dbReference type="Proteomes" id="UP000269157">
    <property type="component" value="Unassembled WGS sequence"/>
</dbReference>
<dbReference type="GO" id="GO:0004222">
    <property type="term" value="F:metalloendopeptidase activity"/>
    <property type="evidence" value="ECO:0007669"/>
    <property type="project" value="InterPro"/>
</dbReference>
<evidence type="ECO:0000256" key="2">
    <source>
        <dbReference type="ARBA" id="ARBA00022723"/>
    </source>
</evidence>
<feature type="domain" description="Peptidase M48" evidence="9">
    <location>
        <begin position="54"/>
        <end position="233"/>
    </location>
</feature>
<accession>A0A497X6J8</accession>
<dbReference type="GO" id="GO:0051603">
    <property type="term" value="P:proteolysis involved in protein catabolic process"/>
    <property type="evidence" value="ECO:0007669"/>
    <property type="project" value="TreeGrafter"/>
</dbReference>
<keyword evidence="8" id="KW-0732">Signal</keyword>
<keyword evidence="1 6" id="KW-0645">Protease</keyword>
<dbReference type="CDD" id="cd07324">
    <property type="entry name" value="M48C_Oma1-like"/>
    <property type="match status" value="1"/>
</dbReference>
<proteinExistence type="inferred from homology"/>
<protein>
    <submittedName>
        <fullName evidence="10">Peptidase M48-like protein</fullName>
    </submittedName>
</protein>
<evidence type="ECO:0000256" key="3">
    <source>
        <dbReference type="ARBA" id="ARBA00022801"/>
    </source>
</evidence>
<dbReference type="OrthoDB" id="7338723at2"/>
<dbReference type="PROSITE" id="PS51257">
    <property type="entry name" value="PROKAR_LIPOPROTEIN"/>
    <property type="match status" value="1"/>
</dbReference>
<sequence>MRLMLSFIAATALGACTVETADTPASQPAPAPTATAKKASPPKVSSRTAVANFKAVVRQVEPVAESQCRARAPDLNCDFKIVVDERTNQPPNAFQTLDKSGRPILGFTIALIADARNRDEIAFVMGHEAAHHISKHLAKQQQTAIGGAIIGGIIAASVGLDVNAGQQLGGTVGARAYSKNNELEADALGTVIAKRAGYNPVRGAEFFTRIPDPGDRFLGTHPPNASRIETVRKVNSQL</sequence>
<comment type="similarity">
    <text evidence="6">Belongs to the peptidase M48 family.</text>
</comment>
<feature type="chain" id="PRO_5019862457" evidence="8">
    <location>
        <begin position="21"/>
        <end position="238"/>
    </location>
</feature>
<evidence type="ECO:0000259" key="9">
    <source>
        <dbReference type="Pfam" id="PF01435"/>
    </source>
</evidence>
<reference evidence="10 11" key="1">
    <citation type="submission" date="2018-10" db="EMBL/GenBank/DDBJ databases">
        <title>Genomic Encyclopedia of Archaeal and Bacterial Type Strains, Phase II (KMG-II): from individual species to whole genera.</title>
        <authorList>
            <person name="Goeker M."/>
        </authorList>
    </citation>
    <scope>NUCLEOTIDE SEQUENCE [LARGE SCALE GENOMIC DNA]</scope>
    <source>
        <strain evidence="10 11">DSM 29466</strain>
    </source>
</reference>
<dbReference type="Gene3D" id="3.30.2010.10">
    <property type="entry name" value="Metalloproteases ('zincins'), catalytic domain"/>
    <property type="match status" value="1"/>
</dbReference>
<keyword evidence="4 6" id="KW-0862">Zinc</keyword>
<dbReference type="RefSeq" id="WP_121021749.1">
    <property type="nucleotide sequence ID" value="NZ_RCCE01000001.1"/>
</dbReference>
<dbReference type="Pfam" id="PF01435">
    <property type="entry name" value="Peptidase_M48"/>
    <property type="match status" value="1"/>
</dbReference>
<evidence type="ECO:0000313" key="10">
    <source>
        <dbReference type="EMBL" id="RLJ60513.1"/>
    </source>
</evidence>
<dbReference type="GO" id="GO:0016020">
    <property type="term" value="C:membrane"/>
    <property type="evidence" value="ECO:0007669"/>
    <property type="project" value="TreeGrafter"/>
</dbReference>
<evidence type="ECO:0000256" key="7">
    <source>
        <dbReference type="SAM" id="MobiDB-lite"/>
    </source>
</evidence>
<organism evidence="10 11">
    <name type="scientific">Litoreibacter meonggei</name>
    <dbReference type="NCBI Taxonomy" id="1049199"/>
    <lineage>
        <taxon>Bacteria</taxon>
        <taxon>Pseudomonadati</taxon>
        <taxon>Pseudomonadota</taxon>
        <taxon>Alphaproteobacteria</taxon>
        <taxon>Rhodobacterales</taxon>
        <taxon>Roseobacteraceae</taxon>
        <taxon>Litoreibacter</taxon>
    </lineage>
</organism>
<keyword evidence="5 6" id="KW-0482">Metalloprotease</keyword>
<dbReference type="PANTHER" id="PTHR22726">
    <property type="entry name" value="METALLOENDOPEPTIDASE OMA1"/>
    <property type="match status" value="1"/>
</dbReference>
<gene>
    <name evidence="10" type="ORF">BCF46_0714</name>
</gene>
<evidence type="ECO:0000256" key="1">
    <source>
        <dbReference type="ARBA" id="ARBA00022670"/>
    </source>
</evidence>
<evidence type="ECO:0000256" key="8">
    <source>
        <dbReference type="SAM" id="SignalP"/>
    </source>
</evidence>
<evidence type="ECO:0000256" key="4">
    <source>
        <dbReference type="ARBA" id="ARBA00022833"/>
    </source>
</evidence>
<dbReference type="GO" id="GO:0046872">
    <property type="term" value="F:metal ion binding"/>
    <property type="evidence" value="ECO:0007669"/>
    <property type="project" value="UniProtKB-KW"/>
</dbReference>
<comment type="cofactor">
    <cofactor evidence="6">
        <name>Zn(2+)</name>
        <dbReference type="ChEBI" id="CHEBI:29105"/>
    </cofactor>
    <text evidence="6">Binds 1 zinc ion per subunit.</text>
</comment>
<evidence type="ECO:0000256" key="6">
    <source>
        <dbReference type="RuleBase" id="RU003983"/>
    </source>
</evidence>
<dbReference type="AlphaFoldDB" id="A0A497X6J8"/>
<keyword evidence="11" id="KW-1185">Reference proteome</keyword>
<dbReference type="EMBL" id="RCCE01000001">
    <property type="protein sequence ID" value="RLJ60513.1"/>
    <property type="molecule type" value="Genomic_DNA"/>
</dbReference>
<keyword evidence="3 6" id="KW-0378">Hydrolase</keyword>
<evidence type="ECO:0000256" key="5">
    <source>
        <dbReference type="ARBA" id="ARBA00023049"/>
    </source>
</evidence>
<feature type="signal peptide" evidence="8">
    <location>
        <begin position="1"/>
        <end position="20"/>
    </location>
</feature>
<dbReference type="InterPro" id="IPR051156">
    <property type="entry name" value="Mito/Outer_Membr_Metalloprot"/>
</dbReference>
<dbReference type="PANTHER" id="PTHR22726:SF1">
    <property type="entry name" value="METALLOENDOPEPTIDASE OMA1, MITOCHONDRIAL"/>
    <property type="match status" value="1"/>
</dbReference>